<feature type="non-terminal residue" evidence="3">
    <location>
        <position position="1"/>
    </location>
</feature>
<dbReference type="PANTHER" id="PTHR30486:SF12">
    <property type="entry name" value="TYPE IV PILUS ATPASE PILU"/>
    <property type="match status" value="1"/>
</dbReference>
<dbReference type="SUPFAM" id="SSF52540">
    <property type="entry name" value="P-loop containing nucleoside triphosphate hydrolases"/>
    <property type="match status" value="1"/>
</dbReference>
<evidence type="ECO:0000259" key="2">
    <source>
        <dbReference type="Pfam" id="PF00437"/>
    </source>
</evidence>
<dbReference type="GO" id="GO:0016887">
    <property type="term" value="F:ATP hydrolysis activity"/>
    <property type="evidence" value="ECO:0007669"/>
    <property type="project" value="InterPro"/>
</dbReference>
<proteinExistence type="inferred from homology"/>
<dbReference type="AlphaFoldDB" id="A0A382TPQ7"/>
<accession>A0A382TPQ7</accession>
<dbReference type="InterPro" id="IPR050921">
    <property type="entry name" value="T4SS_GSP_E_ATPase"/>
</dbReference>
<protein>
    <recommendedName>
        <fullName evidence="2">Bacterial type II secretion system protein E domain-containing protein</fullName>
    </recommendedName>
</protein>
<dbReference type="InterPro" id="IPR001482">
    <property type="entry name" value="T2SS/T4SS_dom"/>
</dbReference>
<dbReference type="InterPro" id="IPR027417">
    <property type="entry name" value="P-loop_NTPase"/>
</dbReference>
<gene>
    <name evidence="3" type="ORF">METZ01_LOCUS376596</name>
</gene>
<organism evidence="3">
    <name type="scientific">marine metagenome</name>
    <dbReference type="NCBI Taxonomy" id="408172"/>
    <lineage>
        <taxon>unclassified sequences</taxon>
        <taxon>metagenomes</taxon>
        <taxon>ecological metagenomes</taxon>
    </lineage>
</organism>
<name>A0A382TPQ7_9ZZZZ</name>
<dbReference type="Pfam" id="PF00437">
    <property type="entry name" value="T2SSE"/>
    <property type="match status" value="1"/>
</dbReference>
<evidence type="ECO:0000313" key="3">
    <source>
        <dbReference type="EMBL" id="SVD23742.1"/>
    </source>
</evidence>
<dbReference type="EMBL" id="UINC01138039">
    <property type="protein sequence ID" value="SVD23742.1"/>
    <property type="molecule type" value="Genomic_DNA"/>
</dbReference>
<dbReference type="Gene3D" id="3.40.50.300">
    <property type="entry name" value="P-loop containing nucleotide triphosphate hydrolases"/>
    <property type="match status" value="1"/>
</dbReference>
<reference evidence="3" key="1">
    <citation type="submission" date="2018-05" db="EMBL/GenBank/DDBJ databases">
        <authorList>
            <person name="Lanie J.A."/>
            <person name="Ng W.-L."/>
            <person name="Kazmierczak K.M."/>
            <person name="Andrzejewski T.M."/>
            <person name="Davidsen T.M."/>
            <person name="Wayne K.J."/>
            <person name="Tettelin H."/>
            <person name="Glass J.I."/>
            <person name="Rusch D."/>
            <person name="Podicherti R."/>
            <person name="Tsui H.-C.T."/>
            <person name="Winkler M.E."/>
        </authorList>
    </citation>
    <scope>NUCLEOTIDE SEQUENCE</scope>
</reference>
<feature type="domain" description="Bacterial type II secretion system protein E" evidence="2">
    <location>
        <begin position="1"/>
        <end position="135"/>
    </location>
</feature>
<dbReference type="PANTHER" id="PTHR30486">
    <property type="entry name" value="TWITCHING MOTILITY PROTEIN PILT"/>
    <property type="match status" value="1"/>
</dbReference>
<comment type="similarity">
    <text evidence="1">Belongs to the GSP E family.</text>
</comment>
<sequence>STTLAAMINHRNENMSSHIITVEDPIEFLHPNKQSIVNQREVGLDTKSYRRALKSAIRAAPDVLQIGEIRDRESMQAAIDMAGTGHLVLGTLHSNNSTEALDRIINMFPADQHSQVFMDLGYYLRAILSQRLVRDRTGKRVAAVELLISTPHIKDLILKGDINGVKDALRDSSDKGMQNFDEALLDLYKNDVIELEEAMSHADSRTNLEAKINFGG</sequence>
<evidence type="ECO:0000256" key="1">
    <source>
        <dbReference type="ARBA" id="ARBA00006611"/>
    </source>
</evidence>